<dbReference type="OrthoDB" id="9801102at2"/>
<keyword evidence="2" id="KW-1185">Reference proteome</keyword>
<accession>A0A2N5DQA9</accession>
<dbReference type="InterPro" id="IPR035093">
    <property type="entry name" value="RelE/ParE_toxin_dom_sf"/>
</dbReference>
<dbReference type="PANTHER" id="PTHR40266">
    <property type="entry name" value="TOXIN HIGB-1"/>
    <property type="match status" value="1"/>
</dbReference>
<organism evidence="1 2">
    <name type="scientific">Caulobacter zeae</name>
    <dbReference type="NCBI Taxonomy" id="2055137"/>
    <lineage>
        <taxon>Bacteria</taxon>
        <taxon>Pseudomonadati</taxon>
        <taxon>Pseudomonadota</taxon>
        <taxon>Alphaproteobacteria</taxon>
        <taxon>Caulobacterales</taxon>
        <taxon>Caulobacteraceae</taxon>
        <taxon>Caulobacter</taxon>
    </lineage>
</organism>
<name>A0A2N5DQA9_9CAUL</name>
<proteinExistence type="predicted"/>
<dbReference type="EMBL" id="PJRS01000010">
    <property type="protein sequence ID" value="PLR28247.1"/>
    <property type="molecule type" value="Genomic_DNA"/>
</dbReference>
<dbReference type="SUPFAM" id="SSF143011">
    <property type="entry name" value="RelE-like"/>
    <property type="match status" value="1"/>
</dbReference>
<dbReference type="InterPro" id="IPR007711">
    <property type="entry name" value="HigB-1"/>
</dbReference>
<evidence type="ECO:0000313" key="2">
    <source>
        <dbReference type="Proteomes" id="UP000234479"/>
    </source>
</evidence>
<dbReference type="PANTHER" id="PTHR40266:SF2">
    <property type="entry name" value="TOXIN HIGB-1"/>
    <property type="match status" value="1"/>
</dbReference>
<sequence>MIQSWKSDAALAVFLGGSPKGFPADLVKRTRRLLAQLNAVTEVTQMRIPPGNRLHALEGDRAGEWSASVNDQFRITFRWDAEGPEDVRFGDYH</sequence>
<gene>
    <name evidence="1" type="ORF">SGCZBJ_04390</name>
</gene>
<comment type="caution">
    <text evidence="1">The sequence shown here is derived from an EMBL/GenBank/DDBJ whole genome shotgun (WGS) entry which is preliminary data.</text>
</comment>
<reference evidence="1 2" key="1">
    <citation type="submission" date="2017-12" db="EMBL/GenBank/DDBJ databases">
        <title>The genome sequence of Caulobacter sp. 410.</title>
        <authorList>
            <person name="Gao J."/>
            <person name="Mao X."/>
            <person name="Sun J."/>
        </authorList>
    </citation>
    <scope>NUCLEOTIDE SEQUENCE [LARGE SCALE GENOMIC DNA]</scope>
    <source>
        <strain evidence="1 2">410</strain>
    </source>
</reference>
<protein>
    <submittedName>
        <fullName evidence="1">Killer protein</fullName>
    </submittedName>
</protein>
<dbReference type="RefSeq" id="WP_101716800.1">
    <property type="nucleotide sequence ID" value="NZ_PJRS01000010.1"/>
</dbReference>
<dbReference type="Proteomes" id="UP000234479">
    <property type="component" value="Unassembled WGS sequence"/>
</dbReference>
<dbReference type="Gene3D" id="3.30.2310.20">
    <property type="entry name" value="RelE-like"/>
    <property type="match status" value="1"/>
</dbReference>
<dbReference type="Pfam" id="PF05015">
    <property type="entry name" value="HigB-like_toxin"/>
    <property type="match status" value="1"/>
</dbReference>
<evidence type="ECO:0000313" key="1">
    <source>
        <dbReference type="EMBL" id="PLR28247.1"/>
    </source>
</evidence>
<dbReference type="AlphaFoldDB" id="A0A2N5DQA9"/>